<organism evidence="1 2">
    <name type="scientific">Molorchus minor</name>
    <dbReference type="NCBI Taxonomy" id="1323400"/>
    <lineage>
        <taxon>Eukaryota</taxon>
        <taxon>Metazoa</taxon>
        <taxon>Ecdysozoa</taxon>
        <taxon>Arthropoda</taxon>
        <taxon>Hexapoda</taxon>
        <taxon>Insecta</taxon>
        <taxon>Pterygota</taxon>
        <taxon>Neoptera</taxon>
        <taxon>Endopterygota</taxon>
        <taxon>Coleoptera</taxon>
        <taxon>Polyphaga</taxon>
        <taxon>Cucujiformia</taxon>
        <taxon>Chrysomeloidea</taxon>
        <taxon>Cerambycidae</taxon>
        <taxon>Lamiinae</taxon>
        <taxon>Monochamini</taxon>
        <taxon>Molorchus</taxon>
    </lineage>
</organism>
<comment type="caution">
    <text evidence="1">The sequence shown here is derived from an EMBL/GenBank/DDBJ whole genome shotgun (WGS) entry which is preliminary data.</text>
</comment>
<keyword evidence="2" id="KW-1185">Reference proteome</keyword>
<accession>A0ABQ9JU08</accession>
<name>A0ABQ9JU08_9CUCU</name>
<feature type="non-terminal residue" evidence="1">
    <location>
        <position position="1"/>
    </location>
</feature>
<proteinExistence type="predicted"/>
<dbReference type="EMBL" id="JAPWTJ010000165">
    <property type="protein sequence ID" value="KAJ8981781.1"/>
    <property type="molecule type" value="Genomic_DNA"/>
</dbReference>
<reference evidence="1" key="1">
    <citation type="journal article" date="2023" name="Insect Mol. Biol.">
        <title>Genome sequencing provides insights into the evolution of gene families encoding plant cell wall-degrading enzymes in longhorned beetles.</title>
        <authorList>
            <person name="Shin N.R."/>
            <person name="Okamura Y."/>
            <person name="Kirsch R."/>
            <person name="Pauchet Y."/>
        </authorList>
    </citation>
    <scope>NUCLEOTIDE SEQUENCE</scope>
    <source>
        <strain evidence="1">MMC_N1</strain>
    </source>
</reference>
<evidence type="ECO:0000313" key="1">
    <source>
        <dbReference type="EMBL" id="KAJ8981781.1"/>
    </source>
</evidence>
<protein>
    <submittedName>
        <fullName evidence="1">Uncharacterized protein</fullName>
    </submittedName>
</protein>
<dbReference type="Proteomes" id="UP001162164">
    <property type="component" value="Unassembled WGS sequence"/>
</dbReference>
<gene>
    <name evidence="1" type="ORF">NQ317_000023</name>
</gene>
<evidence type="ECO:0000313" key="2">
    <source>
        <dbReference type="Proteomes" id="UP001162164"/>
    </source>
</evidence>
<sequence>DRARDVSQRLSSTTTLTVNIKDDDDLPPTFIYKACMLLDGACINRIYIIGNLMMEYYISETLI</sequence>